<gene>
    <name evidence="2" type="ORF">NFRAN_2310</name>
</gene>
<feature type="domain" description="PUA" evidence="1">
    <location>
        <begin position="69"/>
        <end position="143"/>
    </location>
</feature>
<organism evidence="2 3">
    <name type="scientific">Candidatus Nitrosocosmicus franklandianus</name>
    <dbReference type="NCBI Taxonomy" id="1798806"/>
    <lineage>
        <taxon>Archaea</taxon>
        <taxon>Nitrososphaerota</taxon>
        <taxon>Nitrososphaeria</taxon>
        <taxon>Nitrososphaerales</taxon>
        <taxon>Nitrososphaeraceae</taxon>
        <taxon>Candidatus Nitrosocosmicus</taxon>
    </lineage>
</organism>
<dbReference type="GO" id="GO:0003723">
    <property type="term" value="F:RNA binding"/>
    <property type="evidence" value="ECO:0007669"/>
    <property type="project" value="InterPro"/>
</dbReference>
<dbReference type="InterPro" id="IPR036974">
    <property type="entry name" value="PUA_sf"/>
</dbReference>
<evidence type="ECO:0000313" key="3">
    <source>
        <dbReference type="Proteomes" id="UP000294299"/>
    </source>
</evidence>
<dbReference type="SUPFAM" id="SSF88697">
    <property type="entry name" value="PUA domain-like"/>
    <property type="match status" value="1"/>
</dbReference>
<dbReference type="PROSITE" id="PS50890">
    <property type="entry name" value="PUA"/>
    <property type="match status" value="1"/>
</dbReference>
<dbReference type="Gene3D" id="2.30.130.10">
    <property type="entry name" value="PUA domain"/>
    <property type="match status" value="1"/>
</dbReference>
<evidence type="ECO:0000259" key="1">
    <source>
        <dbReference type="SMART" id="SM00359"/>
    </source>
</evidence>
<dbReference type="EMBL" id="LR216287">
    <property type="protein sequence ID" value="VFJ14632.1"/>
    <property type="molecule type" value="Genomic_DNA"/>
</dbReference>
<dbReference type="RefSeq" id="WP_134484781.1">
    <property type="nucleotide sequence ID" value="NZ_LR216287.1"/>
</dbReference>
<dbReference type="AlphaFoldDB" id="A0A484IA71"/>
<dbReference type="GeneID" id="39421530"/>
<dbReference type="Pfam" id="PF01472">
    <property type="entry name" value="PUA"/>
    <property type="match status" value="1"/>
</dbReference>
<dbReference type="InterPro" id="IPR004521">
    <property type="entry name" value="Uncharacterised_CHP00451"/>
</dbReference>
<dbReference type="GO" id="GO:0001731">
    <property type="term" value="P:formation of translation preinitiation complex"/>
    <property type="evidence" value="ECO:0007669"/>
    <property type="project" value="TreeGrafter"/>
</dbReference>
<sequence>MSKKDTERILKGLEKSWAKVTIPKTKNIKIFEIEENKSILIIDSMVAVLTANESILPFLGKTEILDIFPSVTVDSGSIKFICNGAKILRPGIVGFDSFKKNEIVTVKDEKFKKYLAIGLALEDSDRAQAMEKGQIINNLHFVGDKYWNAFKEISFRI</sequence>
<dbReference type="Proteomes" id="UP000294299">
    <property type="component" value="Chromosome NFRAN"/>
</dbReference>
<dbReference type="InterPro" id="IPR016437">
    <property type="entry name" value="MCT-1/Tma20"/>
</dbReference>
<protein>
    <submittedName>
        <fullName evidence="2">H/ACA RNA-protein complex component Cbf5p</fullName>
    </submittedName>
</protein>
<dbReference type="NCBIfam" id="TIGR00451">
    <property type="entry name" value="unchar_dom_2"/>
    <property type="match status" value="1"/>
</dbReference>
<dbReference type="InterPro" id="IPR015947">
    <property type="entry name" value="PUA-like_sf"/>
</dbReference>
<proteinExistence type="predicted"/>
<keyword evidence="3" id="KW-1185">Reference proteome</keyword>
<dbReference type="PANTHER" id="PTHR22798">
    <property type="entry name" value="MCT-1 PROTEIN"/>
    <property type="match status" value="1"/>
</dbReference>
<dbReference type="KEGG" id="nfn:NFRAN_2310"/>
<evidence type="ECO:0000313" key="2">
    <source>
        <dbReference type="EMBL" id="VFJ14632.1"/>
    </source>
</evidence>
<accession>A0A484IA71</accession>
<dbReference type="InterPro" id="IPR002478">
    <property type="entry name" value="PUA"/>
</dbReference>
<dbReference type="Gene3D" id="3.10.450.120">
    <property type="entry name" value="Pre-PUA domain, domain 1"/>
    <property type="match status" value="1"/>
</dbReference>
<reference evidence="2 3" key="1">
    <citation type="submission" date="2019-02" db="EMBL/GenBank/DDBJ databases">
        <authorList>
            <person name="Lehtovirta-Morley E L."/>
        </authorList>
    </citation>
    <scope>NUCLEOTIDE SEQUENCE [LARGE SCALE GENOMIC DNA]</scope>
    <source>
        <strain evidence="2">NFRAN1</strain>
    </source>
</reference>
<dbReference type="OrthoDB" id="27972at2157"/>
<dbReference type="SMART" id="SM00359">
    <property type="entry name" value="PUA"/>
    <property type="match status" value="1"/>
</dbReference>
<name>A0A484IA71_9ARCH</name>
<dbReference type="PANTHER" id="PTHR22798:SF0">
    <property type="entry name" value="MALIGNANT T-CELL-AMPLIFIED SEQUENCE 1"/>
    <property type="match status" value="1"/>
</dbReference>